<keyword evidence="1" id="KW-0472">Membrane</keyword>
<evidence type="ECO:0000313" key="3">
    <source>
        <dbReference type="Proteomes" id="UP001501153"/>
    </source>
</evidence>
<comment type="caution">
    <text evidence="2">The sequence shown here is derived from an EMBL/GenBank/DDBJ whole genome shotgun (WGS) entry which is preliminary data.</text>
</comment>
<organism evidence="2 3">
    <name type="scientific">Hymenobacter saemangeumensis</name>
    <dbReference type="NCBI Taxonomy" id="1084522"/>
    <lineage>
        <taxon>Bacteria</taxon>
        <taxon>Pseudomonadati</taxon>
        <taxon>Bacteroidota</taxon>
        <taxon>Cytophagia</taxon>
        <taxon>Cytophagales</taxon>
        <taxon>Hymenobacteraceae</taxon>
        <taxon>Hymenobacter</taxon>
    </lineage>
</organism>
<feature type="transmembrane region" description="Helical" evidence="1">
    <location>
        <begin position="43"/>
        <end position="62"/>
    </location>
</feature>
<feature type="transmembrane region" description="Helical" evidence="1">
    <location>
        <begin position="69"/>
        <end position="89"/>
    </location>
</feature>
<dbReference type="RefSeq" id="WP_345237710.1">
    <property type="nucleotide sequence ID" value="NZ_BAABGZ010000076.1"/>
</dbReference>
<accession>A0ABP8IRH5</accession>
<proteinExistence type="predicted"/>
<evidence type="ECO:0000256" key="1">
    <source>
        <dbReference type="SAM" id="Phobius"/>
    </source>
</evidence>
<feature type="transmembrane region" description="Helical" evidence="1">
    <location>
        <begin position="218"/>
        <end position="236"/>
    </location>
</feature>
<feature type="transmembrane region" description="Helical" evidence="1">
    <location>
        <begin position="192"/>
        <end position="212"/>
    </location>
</feature>
<keyword evidence="1" id="KW-1133">Transmembrane helix</keyword>
<reference evidence="3" key="1">
    <citation type="journal article" date="2019" name="Int. J. Syst. Evol. Microbiol.">
        <title>The Global Catalogue of Microorganisms (GCM) 10K type strain sequencing project: providing services to taxonomists for standard genome sequencing and annotation.</title>
        <authorList>
            <consortium name="The Broad Institute Genomics Platform"/>
            <consortium name="The Broad Institute Genome Sequencing Center for Infectious Disease"/>
            <person name="Wu L."/>
            <person name="Ma J."/>
        </authorList>
    </citation>
    <scope>NUCLEOTIDE SEQUENCE [LARGE SCALE GENOMIC DNA]</scope>
    <source>
        <strain evidence="3">JCM 17923</strain>
    </source>
</reference>
<evidence type="ECO:0000313" key="2">
    <source>
        <dbReference type="EMBL" id="GAA4366685.1"/>
    </source>
</evidence>
<gene>
    <name evidence="2" type="ORF">GCM10023185_38020</name>
</gene>
<name>A0ABP8IRH5_9BACT</name>
<protein>
    <recommendedName>
        <fullName evidence="4">RDD domain-containing protein</fullName>
    </recommendedName>
</protein>
<dbReference type="EMBL" id="BAABGZ010000076">
    <property type="protein sequence ID" value="GAA4366685.1"/>
    <property type="molecule type" value="Genomic_DNA"/>
</dbReference>
<sequence>MTISPPLITRARPLLVFGGLLLLLLAVERLVTTLPVFTQRPLLPFAVTFDLLVCIPALYYWLVVRRYGLPVSSIAAAFGAALGLGYLLIPTPQQQYLHQASHLLVVLEVLTVSLVMVNLRRLVQAYGQARQHEADFMLNLSTAFQQVLGRSLAPLVFEVAMVRYALLGWWAAPEARPEDVCFTGHRESAFTATLAVVCSISLIETAAVHLLASLWSQVLANVLLLLDVYTLLLLLAHGHGVRLRPTLLTPDSLVLRVGFVWKLVVPRSEVVGIEKITDAPAPGSGVLNTSKLLFTVPNLLLSFAEPVEVAGPYGIRRRVRQVALYVDQPQEFMQHFLS</sequence>
<keyword evidence="3" id="KW-1185">Reference proteome</keyword>
<dbReference type="Proteomes" id="UP001501153">
    <property type="component" value="Unassembled WGS sequence"/>
</dbReference>
<evidence type="ECO:0008006" key="4">
    <source>
        <dbReference type="Google" id="ProtNLM"/>
    </source>
</evidence>
<feature type="transmembrane region" description="Helical" evidence="1">
    <location>
        <begin position="101"/>
        <end position="119"/>
    </location>
</feature>
<keyword evidence="1" id="KW-0812">Transmembrane</keyword>